<organism evidence="5 6">
    <name type="scientific">Actinopolyspora biskrensis</name>
    <dbReference type="NCBI Taxonomy" id="1470178"/>
    <lineage>
        <taxon>Bacteria</taxon>
        <taxon>Bacillati</taxon>
        <taxon>Actinomycetota</taxon>
        <taxon>Actinomycetes</taxon>
        <taxon>Actinopolysporales</taxon>
        <taxon>Actinopolysporaceae</taxon>
        <taxon>Actinopolyspora</taxon>
    </lineage>
</organism>
<dbReference type="PROSITE" id="PS51755">
    <property type="entry name" value="OMPR_PHOB"/>
    <property type="match status" value="1"/>
</dbReference>
<dbReference type="InterPro" id="IPR036388">
    <property type="entry name" value="WH-like_DNA-bd_sf"/>
</dbReference>
<dbReference type="PANTHER" id="PTHR35807:SF1">
    <property type="entry name" value="TRANSCRIPTIONAL REGULATOR REDD"/>
    <property type="match status" value="1"/>
</dbReference>
<dbReference type="GO" id="GO:0006355">
    <property type="term" value="P:regulation of DNA-templated transcription"/>
    <property type="evidence" value="ECO:0007669"/>
    <property type="project" value="InterPro"/>
</dbReference>
<dbReference type="Proteomes" id="UP000548304">
    <property type="component" value="Unassembled WGS sequence"/>
</dbReference>
<feature type="domain" description="OmpR/PhoB-type" evidence="4">
    <location>
        <begin position="1"/>
        <end position="65"/>
    </location>
</feature>
<dbReference type="AlphaFoldDB" id="A0A852YTR0"/>
<reference evidence="5 6" key="1">
    <citation type="submission" date="2020-07" db="EMBL/GenBank/DDBJ databases">
        <title>Genomic Encyclopedia of Type Strains, Phase III (KMG-III): the genomes of soil and plant-associated and newly described type strains.</title>
        <authorList>
            <person name="Whitman W."/>
        </authorList>
    </citation>
    <scope>NUCLEOTIDE SEQUENCE [LARGE SCALE GENOMIC DNA]</scope>
    <source>
        <strain evidence="5 6">CECT 8576</strain>
    </source>
</reference>
<evidence type="ECO:0000256" key="1">
    <source>
        <dbReference type="ARBA" id="ARBA00023125"/>
    </source>
</evidence>
<accession>A0A852YTR0</accession>
<dbReference type="GO" id="GO:0003677">
    <property type="term" value="F:DNA binding"/>
    <property type="evidence" value="ECO:0007669"/>
    <property type="project" value="UniProtKB-UniRule"/>
</dbReference>
<dbReference type="SUPFAM" id="SSF46894">
    <property type="entry name" value="C-terminal effector domain of the bipartite response regulators"/>
    <property type="match status" value="1"/>
</dbReference>
<dbReference type="Gene3D" id="1.10.10.10">
    <property type="entry name" value="Winged helix-like DNA-binding domain superfamily/Winged helix DNA-binding domain"/>
    <property type="match status" value="1"/>
</dbReference>
<feature type="DNA-binding region" description="OmpR/PhoB-type" evidence="2">
    <location>
        <begin position="1"/>
        <end position="65"/>
    </location>
</feature>
<dbReference type="PANTHER" id="PTHR35807">
    <property type="entry name" value="TRANSCRIPTIONAL REGULATOR REDD-RELATED"/>
    <property type="match status" value="1"/>
</dbReference>
<dbReference type="InterPro" id="IPR001867">
    <property type="entry name" value="OmpR/PhoB-type_DNA-bd"/>
</dbReference>
<protein>
    <submittedName>
        <fullName evidence="5">DNA-binding SARP family transcriptional activator</fullName>
    </submittedName>
</protein>
<dbReference type="GO" id="GO:0000160">
    <property type="term" value="P:phosphorelay signal transduction system"/>
    <property type="evidence" value="ECO:0007669"/>
    <property type="project" value="InterPro"/>
</dbReference>
<dbReference type="EMBL" id="JACBYW010000001">
    <property type="protein sequence ID" value="NYH77480.1"/>
    <property type="molecule type" value="Genomic_DNA"/>
</dbReference>
<dbReference type="InterPro" id="IPR051677">
    <property type="entry name" value="AfsR-DnrI-RedD_regulator"/>
</dbReference>
<dbReference type="InterPro" id="IPR016032">
    <property type="entry name" value="Sig_transdc_resp-reg_C-effctor"/>
</dbReference>
<evidence type="ECO:0000256" key="2">
    <source>
        <dbReference type="PROSITE-ProRule" id="PRU01091"/>
    </source>
</evidence>
<proteinExistence type="predicted"/>
<evidence type="ECO:0000313" key="6">
    <source>
        <dbReference type="Proteomes" id="UP000548304"/>
    </source>
</evidence>
<gene>
    <name evidence="5" type="ORF">FHR84_000794</name>
</gene>
<evidence type="ECO:0000259" key="4">
    <source>
        <dbReference type="PROSITE" id="PS51755"/>
    </source>
</evidence>
<evidence type="ECO:0000313" key="5">
    <source>
        <dbReference type="EMBL" id="NYH77480.1"/>
    </source>
</evidence>
<keyword evidence="6" id="KW-1185">Reference proteome</keyword>
<name>A0A852YTR0_9ACTN</name>
<comment type="caution">
    <text evidence="5">The sequence shown here is derived from an EMBL/GenBank/DDBJ whole genome shotgun (WGS) entry which is preliminary data.</text>
</comment>
<sequence>MLLVNAGRVLPFHELYAEIWPDGLPADPANALQVHLVRLRRQLESGEPGRELRITTAGPGLSLSLEPGELDLEVFSTCWQQARHLVRSEPRTAAEKLREARALEWARAGRRARPQPAAQGPWPSRPKRTVSR</sequence>
<dbReference type="Pfam" id="PF00486">
    <property type="entry name" value="Trans_reg_C"/>
    <property type="match status" value="1"/>
</dbReference>
<evidence type="ECO:0000256" key="3">
    <source>
        <dbReference type="SAM" id="MobiDB-lite"/>
    </source>
</evidence>
<keyword evidence="1 2" id="KW-0238">DNA-binding</keyword>
<feature type="region of interest" description="Disordered" evidence="3">
    <location>
        <begin position="107"/>
        <end position="132"/>
    </location>
</feature>